<evidence type="ECO:0000256" key="7">
    <source>
        <dbReference type="ARBA" id="ARBA00023306"/>
    </source>
</evidence>
<feature type="domain" description="Nuclear condensin complex subunit 3 C-terminal" evidence="10">
    <location>
        <begin position="589"/>
        <end position="898"/>
    </location>
</feature>
<evidence type="ECO:0000256" key="2">
    <source>
        <dbReference type="ARBA" id="ARBA00006533"/>
    </source>
</evidence>
<reference evidence="11 12" key="1">
    <citation type="submission" date="2024-08" db="EMBL/GenBank/DDBJ databases">
        <title>The draft genome of Apodemus speciosus.</title>
        <authorList>
            <person name="Nabeshima K."/>
            <person name="Suzuki S."/>
            <person name="Onuma M."/>
        </authorList>
    </citation>
    <scope>NUCLEOTIDE SEQUENCE [LARGE SCALE GENOMIC DNA]</scope>
    <source>
        <strain evidence="11">IB14-021</strain>
    </source>
</reference>
<feature type="compositionally biased region" description="Basic residues" evidence="9">
    <location>
        <begin position="983"/>
        <end position="1000"/>
    </location>
</feature>
<feature type="compositionally biased region" description="Basic and acidic residues" evidence="9">
    <location>
        <begin position="1007"/>
        <end position="1018"/>
    </location>
</feature>
<evidence type="ECO:0000256" key="5">
    <source>
        <dbReference type="ARBA" id="ARBA00022776"/>
    </source>
</evidence>
<dbReference type="InterPro" id="IPR025977">
    <property type="entry name" value="Cnd3_C"/>
</dbReference>
<comment type="subcellular location">
    <subcellularLocation>
        <location evidence="1">Chromosome</location>
    </subcellularLocation>
</comment>
<dbReference type="SUPFAM" id="SSF48371">
    <property type="entry name" value="ARM repeat"/>
    <property type="match status" value="1"/>
</dbReference>
<dbReference type="Gene3D" id="1.25.10.10">
    <property type="entry name" value="Leucine-rich Repeat Variant"/>
    <property type="match status" value="2"/>
</dbReference>
<dbReference type="PANTHER" id="PTHR14418">
    <property type="entry name" value="CONDENSIN COMPLEX SUBUNIT 3-RELATED"/>
    <property type="match status" value="1"/>
</dbReference>
<evidence type="ECO:0000313" key="12">
    <source>
        <dbReference type="Proteomes" id="UP001623349"/>
    </source>
</evidence>
<keyword evidence="6" id="KW-0226">DNA condensation</keyword>
<keyword evidence="8" id="KW-0175">Coiled coil</keyword>
<feature type="compositionally biased region" description="Polar residues" evidence="9">
    <location>
        <begin position="971"/>
        <end position="982"/>
    </location>
</feature>
<sequence>MAAQKKRLSVKEAFQLAQQPHQNQAKLVAALSRTYGAMDDKAAFQEEFVHYLKYAMVVYKREPAVERVIDFTAKFVTSFHQSEEEEDEEEKDGGILKYLFTFLLKSHEANNSAVRFRVCQLINKLLGNMPENAQIDDDLFDEINEAMLIRLKDKIPNVRIQAVLALSRLQDPKDDDCPVVDGVSLCSPGCPGTHSVDQLRNPPATASQVLGLKSYVTLIENDSNSEVRRAVLSCIAPSAKTLPKIVGRTKDIKDAVRKLAYQVLAEKVHMRAMSIAQRVLLLQQGLNDRSDAVKQAVQKHLLQGWLRFTEGNILELLHRLDVENSSDVAVSVLHSLFSVTPLSELVGICKDDDGRKLIPVETLTPEIVLYWRTLCEYLKSKGDEGEEFLEQILPEPAVYAEYLLSYIQGFPVVNEEQKGDFTYIGNLMTREFIGQQLILIIKSLDASEEGGRKRLLAILQEILLLPTTPISLVSFIVERLLHIITDDNKRIQFVTEIISEIRAPIVTVHVDPSDTRKKELKIAEIKVKLIEGKEALENCIAIQDFDQASKLKEEIKTLEDARINLLKETEQLEIKEVHTEKDDVETLQKCLILCYELLKQMSISTGIGATMNGIIESLILPGIMSVHPIVRNLAVLCLGCCGLQNLDFASKHFMLFLQAKDKCRRRGVLKIDDVIIKISALKAIFDQLMMFGIEPFKTQKVKANQCEGAEINSYDEQEEIDTEETDTAKTVLKLLSDFLDSEVSELRTGAAEGLAKLMLSGLLVSSRILSRLILLWYNPVTEEDVRLRHCLGVFFPMFAYACRTNQECFEQAFIPIVQTLVNAPASSPLAEVDVTNVAELLVDLTRPSGLNPQAKNSQDYQALTVHDNLAIKICNEILTRPSSPENRVYTKALSLVELSSSVTKDLILLLDEILEQVTDRTCLRALEKIKIQLGKGTKEFDQSVVTQDVNTTSKVLQNENEYMTPVRDGKGTQTSRSTQGKTNRGRRKAPVSSKTNRRRQTAGTDSESDHEPPSEMKMRLPRRAKTAALQKSKLNLAEFLNEHPS</sequence>
<comment type="similarity">
    <text evidence="2">Belongs to the CND3 (condensin subunit 3) family.</text>
</comment>
<dbReference type="InterPro" id="IPR027165">
    <property type="entry name" value="CND3"/>
</dbReference>
<feature type="region of interest" description="Disordered" evidence="9">
    <location>
        <begin position="956"/>
        <end position="1030"/>
    </location>
</feature>
<dbReference type="EMBL" id="BAAFST010000005">
    <property type="protein sequence ID" value="GAB1289637.1"/>
    <property type="molecule type" value="Genomic_DNA"/>
</dbReference>
<proteinExistence type="inferred from homology"/>
<evidence type="ECO:0000256" key="6">
    <source>
        <dbReference type="ARBA" id="ARBA00023067"/>
    </source>
</evidence>
<keyword evidence="4" id="KW-0132">Cell division</keyword>
<evidence type="ECO:0000313" key="11">
    <source>
        <dbReference type="EMBL" id="GAB1289637.1"/>
    </source>
</evidence>
<gene>
    <name evidence="11" type="ORF">APTSU1_000486700</name>
</gene>
<evidence type="ECO:0000256" key="3">
    <source>
        <dbReference type="ARBA" id="ARBA00022454"/>
    </source>
</evidence>
<dbReference type="InterPro" id="IPR016024">
    <property type="entry name" value="ARM-type_fold"/>
</dbReference>
<feature type="coiled-coil region" evidence="8">
    <location>
        <begin position="548"/>
        <end position="575"/>
    </location>
</feature>
<dbReference type="Pfam" id="PF12719">
    <property type="entry name" value="Cnd3"/>
    <property type="match status" value="1"/>
</dbReference>
<organism evidence="11 12">
    <name type="scientific">Apodemus speciosus</name>
    <name type="common">Large Japanese field mouse</name>
    <dbReference type="NCBI Taxonomy" id="105296"/>
    <lineage>
        <taxon>Eukaryota</taxon>
        <taxon>Metazoa</taxon>
        <taxon>Chordata</taxon>
        <taxon>Craniata</taxon>
        <taxon>Vertebrata</taxon>
        <taxon>Euteleostomi</taxon>
        <taxon>Mammalia</taxon>
        <taxon>Eutheria</taxon>
        <taxon>Euarchontoglires</taxon>
        <taxon>Glires</taxon>
        <taxon>Rodentia</taxon>
        <taxon>Myomorpha</taxon>
        <taxon>Muroidea</taxon>
        <taxon>Muridae</taxon>
        <taxon>Murinae</taxon>
        <taxon>Apodemus</taxon>
    </lineage>
</organism>
<keyword evidence="7" id="KW-0131">Cell cycle</keyword>
<evidence type="ECO:0000256" key="9">
    <source>
        <dbReference type="SAM" id="MobiDB-lite"/>
    </source>
</evidence>
<evidence type="ECO:0000256" key="1">
    <source>
        <dbReference type="ARBA" id="ARBA00004286"/>
    </source>
</evidence>
<evidence type="ECO:0000256" key="4">
    <source>
        <dbReference type="ARBA" id="ARBA00022618"/>
    </source>
</evidence>
<evidence type="ECO:0000256" key="8">
    <source>
        <dbReference type="SAM" id="Coils"/>
    </source>
</evidence>
<evidence type="ECO:0000259" key="10">
    <source>
        <dbReference type="Pfam" id="PF12719"/>
    </source>
</evidence>
<accession>A0ABQ0ERG1</accession>
<keyword evidence="5" id="KW-0498">Mitosis</keyword>
<name>A0ABQ0ERG1_APOSI</name>
<protein>
    <submittedName>
        <fullName evidence="11">Non-SMC condensin I complex, subunit G</fullName>
    </submittedName>
</protein>
<keyword evidence="12" id="KW-1185">Reference proteome</keyword>
<comment type="caution">
    <text evidence="11">The sequence shown here is derived from an EMBL/GenBank/DDBJ whole genome shotgun (WGS) entry which is preliminary data.</text>
</comment>
<dbReference type="InterPro" id="IPR011989">
    <property type="entry name" value="ARM-like"/>
</dbReference>
<dbReference type="Proteomes" id="UP001623349">
    <property type="component" value="Unassembled WGS sequence"/>
</dbReference>
<keyword evidence="3" id="KW-0158">Chromosome</keyword>
<dbReference type="PANTHER" id="PTHR14418:SF5">
    <property type="entry name" value="CONDENSIN COMPLEX SUBUNIT 3"/>
    <property type="match status" value="1"/>
</dbReference>